<evidence type="ECO:0000313" key="1">
    <source>
        <dbReference type="EMBL" id="PFX20739.1"/>
    </source>
</evidence>
<protein>
    <submittedName>
        <fullName evidence="1">Uncharacterized protein</fullName>
    </submittedName>
</protein>
<keyword evidence="2" id="KW-1185">Reference proteome</keyword>
<name>A0A2B4RV79_STYPI</name>
<organism evidence="1 2">
    <name type="scientific">Stylophora pistillata</name>
    <name type="common">Smooth cauliflower coral</name>
    <dbReference type="NCBI Taxonomy" id="50429"/>
    <lineage>
        <taxon>Eukaryota</taxon>
        <taxon>Metazoa</taxon>
        <taxon>Cnidaria</taxon>
        <taxon>Anthozoa</taxon>
        <taxon>Hexacorallia</taxon>
        <taxon>Scleractinia</taxon>
        <taxon>Astrocoeniina</taxon>
        <taxon>Pocilloporidae</taxon>
        <taxon>Stylophora</taxon>
    </lineage>
</organism>
<proteinExistence type="predicted"/>
<comment type="caution">
    <text evidence="1">The sequence shown here is derived from an EMBL/GenBank/DDBJ whole genome shotgun (WGS) entry which is preliminary data.</text>
</comment>
<evidence type="ECO:0000313" key="2">
    <source>
        <dbReference type="Proteomes" id="UP000225706"/>
    </source>
</evidence>
<dbReference type="EMBL" id="LSMT01000305">
    <property type="protein sequence ID" value="PFX20739.1"/>
    <property type="molecule type" value="Genomic_DNA"/>
</dbReference>
<gene>
    <name evidence="1" type="ORF">AWC38_SpisGene14795</name>
</gene>
<accession>A0A2B4RV79</accession>
<dbReference type="Proteomes" id="UP000225706">
    <property type="component" value="Unassembled WGS sequence"/>
</dbReference>
<reference evidence="2" key="1">
    <citation type="journal article" date="2017" name="bioRxiv">
        <title>Comparative analysis of the genomes of Stylophora pistillata and Acropora digitifera provides evidence for extensive differences between species of corals.</title>
        <authorList>
            <person name="Voolstra C.R."/>
            <person name="Li Y."/>
            <person name="Liew Y.J."/>
            <person name="Baumgarten S."/>
            <person name="Zoccola D."/>
            <person name="Flot J.-F."/>
            <person name="Tambutte S."/>
            <person name="Allemand D."/>
            <person name="Aranda M."/>
        </authorList>
    </citation>
    <scope>NUCLEOTIDE SEQUENCE [LARGE SCALE GENOMIC DNA]</scope>
</reference>
<sequence>MHVYTYNKQTQLKAELGTSSCKMTGARLMVLLVLTCLSFSACNAEYTITKIRQHSYTLKAFRRQGGGGFLKAERSGEDGPFNVSFTGKSTGPGTGTEFLFKLYRNGSSSSNSSSFSSYFYTIHPADWPEYMLAIDEGGLVAKKAHNSSAELTDKNYQFLTRDHQFVHADDEEPEVDVIDELTVIVSKANGHAIKSAKGGRVLWSSNWRDCGTWIYFGQ</sequence>
<dbReference type="AlphaFoldDB" id="A0A2B4RV79"/>